<protein>
    <submittedName>
        <fullName evidence="8">LysE family translocator</fullName>
    </submittedName>
</protein>
<evidence type="ECO:0000256" key="5">
    <source>
        <dbReference type="ARBA" id="ARBA00022989"/>
    </source>
</evidence>
<name>A0A9Q9DCA3_ENSAD</name>
<accession>A0A9Q9DCA3</accession>
<dbReference type="PANTHER" id="PTHR30086">
    <property type="entry name" value="ARGININE EXPORTER PROTEIN ARGO"/>
    <property type="match status" value="1"/>
</dbReference>
<dbReference type="PIRSF" id="PIRSF006324">
    <property type="entry name" value="LeuE"/>
    <property type="match status" value="1"/>
</dbReference>
<keyword evidence="8" id="KW-0614">Plasmid</keyword>
<reference evidence="8" key="1">
    <citation type="submission" date="2022-06" db="EMBL/GenBank/DDBJ databases">
        <title>Physiological and biochemical characterization and genomic elucidation of a strain of the genus Ensifer adhaerens M8 that combines arsenic oxidation and chromium reduction.</title>
        <authorList>
            <person name="Li X."/>
            <person name="Yu c."/>
        </authorList>
    </citation>
    <scope>NUCLEOTIDE SEQUENCE</scope>
    <source>
        <strain evidence="8">M8</strain>
        <plasmid evidence="8">pA</plasmid>
    </source>
</reference>
<dbReference type="EMBL" id="CP098808">
    <property type="protein sequence ID" value="USJ26215.1"/>
    <property type="molecule type" value="Genomic_DNA"/>
</dbReference>
<dbReference type="Proteomes" id="UP001055460">
    <property type="component" value="Plasmid pA"/>
</dbReference>
<comment type="similarity">
    <text evidence="2">Belongs to the Rht family.</text>
</comment>
<gene>
    <name evidence="8" type="ORF">NE863_19800</name>
</gene>
<evidence type="ECO:0000256" key="6">
    <source>
        <dbReference type="ARBA" id="ARBA00023136"/>
    </source>
</evidence>
<organism evidence="8 9">
    <name type="scientific">Ensifer adhaerens</name>
    <name type="common">Sinorhizobium morelense</name>
    <dbReference type="NCBI Taxonomy" id="106592"/>
    <lineage>
        <taxon>Bacteria</taxon>
        <taxon>Pseudomonadati</taxon>
        <taxon>Pseudomonadota</taxon>
        <taxon>Alphaproteobacteria</taxon>
        <taxon>Hyphomicrobiales</taxon>
        <taxon>Rhizobiaceae</taxon>
        <taxon>Sinorhizobium/Ensifer group</taxon>
        <taxon>Ensifer</taxon>
    </lineage>
</organism>
<proteinExistence type="inferred from homology"/>
<evidence type="ECO:0000256" key="7">
    <source>
        <dbReference type="SAM" id="Phobius"/>
    </source>
</evidence>
<dbReference type="AlphaFoldDB" id="A0A9Q9DCA3"/>
<keyword evidence="3" id="KW-1003">Cell membrane</keyword>
<sequence length="214" mass="22617">MDISTMAAFAAVTFIAVVTPGPDVILAMANGSRFGMKKAVAGMIGVLLSDFFLIAAVAAGLGAILAASEFWFSVVKYAGAGYLAWLGYKMLRPGRAEKAETQGAENGDLIRTESALAICRHSMIVAITNPKAYLFFSALLPQFINPAAPQLPQFLALTAVFTVVEFAVMFGYALVGFKTTQFAASSMRRWMERGCGGALLVSAASLALVKRVNG</sequence>
<comment type="subcellular location">
    <subcellularLocation>
        <location evidence="1">Cell membrane</location>
        <topology evidence="1">Multi-pass membrane protein</topology>
    </subcellularLocation>
</comment>
<keyword evidence="4 7" id="KW-0812">Transmembrane</keyword>
<evidence type="ECO:0000256" key="1">
    <source>
        <dbReference type="ARBA" id="ARBA00004651"/>
    </source>
</evidence>
<dbReference type="Pfam" id="PF01810">
    <property type="entry name" value="LysE"/>
    <property type="match status" value="1"/>
</dbReference>
<dbReference type="PANTHER" id="PTHR30086:SF14">
    <property type="entry name" value="HOMOSERINE_HOMOSERINE LACTONE EFFLUX PROTEIN"/>
    <property type="match status" value="1"/>
</dbReference>
<dbReference type="InterPro" id="IPR001123">
    <property type="entry name" value="LeuE-type"/>
</dbReference>
<dbReference type="GO" id="GO:0005886">
    <property type="term" value="C:plasma membrane"/>
    <property type="evidence" value="ECO:0007669"/>
    <property type="project" value="UniProtKB-SubCell"/>
</dbReference>
<feature type="transmembrane region" description="Helical" evidence="7">
    <location>
        <begin position="6"/>
        <end position="28"/>
    </location>
</feature>
<evidence type="ECO:0000256" key="2">
    <source>
        <dbReference type="ARBA" id="ARBA00007928"/>
    </source>
</evidence>
<dbReference type="GO" id="GO:0042970">
    <property type="term" value="F:homoserine transmembrane transporter activity"/>
    <property type="evidence" value="ECO:0007669"/>
    <property type="project" value="TreeGrafter"/>
</dbReference>
<feature type="transmembrane region" description="Helical" evidence="7">
    <location>
        <begin position="40"/>
        <end position="64"/>
    </location>
</feature>
<evidence type="ECO:0000313" key="9">
    <source>
        <dbReference type="Proteomes" id="UP001055460"/>
    </source>
</evidence>
<keyword evidence="5 7" id="KW-1133">Transmembrane helix</keyword>
<evidence type="ECO:0000256" key="4">
    <source>
        <dbReference type="ARBA" id="ARBA00022692"/>
    </source>
</evidence>
<dbReference type="RefSeq" id="WP_113554671.1">
    <property type="nucleotide sequence ID" value="NZ_CP098808.1"/>
</dbReference>
<geneLocation type="plasmid" evidence="8 9">
    <name>pA</name>
</geneLocation>
<evidence type="ECO:0000256" key="3">
    <source>
        <dbReference type="ARBA" id="ARBA00022475"/>
    </source>
</evidence>
<evidence type="ECO:0000313" key="8">
    <source>
        <dbReference type="EMBL" id="USJ26215.1"/>
    </source>
</evidence>
<feature type="transmembrane region" description="Helical" evidence="7">
    <location>
        <begin position="154"/>
        <end position="175"/>
    </location>
</feature>
<feature type="transmembrane region" description="Helical" evidence="7">
    <location>
        <begin position="132"/>
        <end position="148"/>
    </location>
</feature>
<keyword evidence="6 7" id="KW-0472">Membrane</keyword>